<name>A0ABC8UNS2_9AQUA</name>
<comment type="caution">
    <text evidence="3">The sequence shown here is derived from an EMBL/GenBank/DDBJ whole genome shotgun (WGS) entry which is preliminary data.</text>
</comment>
<evidence type="ECO:0000256" key="1">
    <source>
        <dbReference type="SAM" id="Phobius"/>
    </source>
</evidence>
<dbReference type="SUPFAM" id="SSF117070">
    <property type="entry name" value="LEA14-like"/>
    <property type="match status" value="1"/>
</dbReference>
<protein>
    <recommendedName>
        <fullName evidence="2">Late embryogenesis abundant protein LEA-2 subgroup domain-containing protein</fullName>
    </recommendedName>
</protein>
<evidence type="ECO:0000259" key="2">
    <source>
        <dbReference type="Pfam" id="PF03168"/>
    </source>
</evidence>
<dbReference type="Pfam" id="PF03168">
    <property type="entry name" value="LEA_2"/>
    <property type="match status" value="1"/>
</dbReference>
<evidence type="ECO:0000313" key="4">
    <source>
        <dbReference type="Proteomes" id="UP001642360"/>
    </source>
</evidence>
<keyword evidence="1" id="KW-0812">Transmembrane</keyword>
<feature type="domain" description="Late embryogenesis abundant protein LEA-2 subgroup" evidence="2">
    <location>
        <begin position="72"/>
        <end position="155"/>
    </location>
</feature>
<keyword evidence="4" id="KW-1185">Reference proteome</keyword>
<keyword evidence="1" id="KW-1133">Transmembrane helix</keyword>
<dbReference type="Proteomes" id="UP001642360">
    <property type="component" value="Unassembled WGS sequence"/>
</dbReference>
<dbReference type="InterPro" id="IPR004864">
    <property type="entry name" value="LEA_2"/>
</dbReference>
<dbReference type="Gene3D" id="2.60.40.1820">
    <property type="match status" value="1"/>
</dbReference>
<organism evidence="3 4">
    <name type="scientific">Ilex paraguariensis</name>
    <name type="common">yerba mate</name>
    <dbReference type="NCBI Taxonomy" id="185542"/>
    <lineage>
        <taxon>Eukaryota</taxon>
        <taxon>Viridiplantae</taxon>
        <taxon>Streptophyta</taxon>
        <taxon>Embryophyta</taxon>
        <taxon>Tracheophyta</taxon>
        <taxon>Spermatophyta</taxon>
        <taxon>Magnoliopsida</taxon>
        <taxon>eudicotyledons</taxon>
        <taxon>Gunneridae</taxon>
        <taxon>Pentapetalae</taxon>
        <taxon>asterids</taxon>
        <taxon>campanulids</taxon>
        <taxon>Aquifoliales</taxon>
        <taxon>Aquifoliaceae</taxon>
        <taxon>Ilex</taxon>
    </lineage>
</organism>
<dbReference type="AlphaFoldDB" id="A0ABC8UNS2"/>
<proteinExistence type="predicted"/>
<sequence>MTESKSSRKGLKICCGITTVVLIIFLIVSVTLFFTVFKPKKPQITAHPASLENLEFQIFPSLSLNATVGLVVTIDNKNYGSFRFKNTTSTVYYHGTSVAEAPIPHGTVPARGKFNIRTYANFTADKLISSPFLWGDLFAGRLTFTSTSTLHGKLEGMLTFDDKHVKGFVETSSNSLLKLIFGSK</sequence>
<dbReference type="PANTHER" id="PTHR31852">
    <property type="entry name" value="LATE EMBRYOGENESIS ABUNDANT (LEA) HYDROXYPROLINE-RICH GLYCOPROTEIN FAMILY"/>
    <property type="match status" value="1"/>
</dbReference>
<dbReference type="InterPro" id="IPR055301">
    <property type="entry name" value="Lea14-like_2"/>
</dbReference>
<reference evidence="3 4" key="1">
    <citation type="submission" date="2024-02" db="EMBL/GenBank/DDBJ databases">
        <authorList>
            <person name="Vignale AGUSTIN F."/>
            <person name="Sosa J E."/>
            <person name="Modenutti C."/>
        </authorList>
    </citation>
    <scope>NUCLEOTIDE SEQUENCE [LARGE SCALE GENOMIC DNA]</scope>
</reference>
<keyword evidence="1" id="KW-0472">Membrane</keyword>
<evidence type="ECO:0000313" key="3">
    <source>
        <dbReference type="EMBL" id="CAK9182691.1"/>
    </source>
</evidence>
<feature type="transmembrane region" description="Helical" evidence="1">
    <location>
        <begin position="12"/>
        <end position="36"/>
    </location>
</feature>
<dbReference type="EMBL" id="CAUOFW020008403">
    <property type="protein sequence ID" value="CAK9182691.1"/>
    <property type="molecule type" value="Genomic_DNA"/>
</dbReference>
<accession>A0ABC8UNS2</accession>
<gene>
    <name evidence="3" type="ORF">ILEXP_LOCUS52911</name>
</gene>